<evidence type="ECO:0000313" key="1">
    <source>
        <dbReference type="EMBL" id="MEE2022991.1"/>
    </source>
</evidence>
<reference evidence="1 2" key="1">
    <citation type="submission" date="2023-06" db="EMBL/GenBank/DDBJ databases">
        <title>Alkalimonas sp., MEB004 an alkaliphilic bacterium isolated from Lonar Lake, India.</title>
        <authorList>
            <person name="Joshi A."/>
            <person name="Thite S."/>
        </authorList>
    </citation>
    <scope>NUCLEOTIDE SEQUENCE [LARGE SCALE GENOMIC DNA]</scope>
    <source>
        <strain evidence="1 2">MEB004</strain>
    </source>
</reference>
<accession>A0ABU7JBC3</accession>
<gene>
    <name evidence="1" type="ORF">QWF21_01945</name>
</gene>
<protein>
    <submittedName>
        <fullName evidence="1">Transporter substrate-binding domain-containing protein</fullName>
    </submittedName>
</protein>
<organism evidence="1 2">
    <name type="scientific">Alkalimonas mucilaginosa</name>
    <dbReference type="NCBI Taxonomy" id="3057676"/>
    <lineage>
        <taxon>Bacteria</taxon>
        <taxon>Pseudomonadati</taxon>
        <taxon>Pseudomonadota</taxon>
        <taxon>Gammaproteobacteria</taxon>
        <taxon>Alkalimonas</taxon>
    </lineage>
</organism>
<evidence type="ECO:0000313" key="2">
    <source>
        <dbReference type="Proteomes" id="UP001339167"/>
    </source>
</evidence>
<dbReference type="RefSeq" id="WP_330086346.1">
    <property type="nucleotide sequence ID" value="NZ_JAUGZK010000001.1"/>
</dbReference>
<dbReference type="SUPFAM" id="SSF53850">
    <property type="entry name" value="Periplasmic binding protein-like II"/>
    <property type="match status" value="1"/>
</dbReference>
<comment type="caution">
    <text evidence="1">The sequence shown here is derived from an EMBL/GenBank/DDBJ whole genome shotgun (WGS) entry which is preliminary data.</text>
</comment>
<dbReference type="EMBL" id="JAUGZK010000001">
    <property type="protein sequence ID" value="MEE2022991.1"/>
    <property type="molecule type" value="Genomic_DNA"/>
</dbReference>
<dbReference type="Gene3D" id="3.40.190.10">
    <property type="entry name" value="Periplasmic binding protein-like II"/>
    <property type="match status" value="2"/>
</dbReference>
<sequence>MLRLGILLLPLLYSVHLMAHEPPELIWCLDDHWHTPAHEHKPENKTALFMQTIAERLAITIRPTPLTPFSRCLRKMELGQADLMVSLNYSVDRERFLHLIPYDEAQPESLYLLRTADDIASWDDIKQRNIVVLHDYGYSPELQQMLSKDSFRLIQAASLEDAFAMLLLQEADVVIGPAQSAVNVIHNNPRLHDQFKQASYQFNFRQARTINLAFSRASSHQEILPKLQQLIQQMIENDEIKHFRPQSKTLD</sequence>
<dbReference type="Proteomes" id="UP001339167">
    <property type="component" value="Unassembled WGS sequence"/>
</dbReference>
<keyword evidence="2" id="KW-1185">Reference proteome</keyword>
<proteinExistence type="predicted"/>
<name>A0ABU7JBC3_9GAMM</name>